<dbReference type="EMBL" id="GL883163">
    <property type="protein sequence ID" value="EGF99136.1"/>
    <property type="molecule type" value="Genomic_DNA"/>
</dbReference>
<accession>F4S872</accession>
<dbReference type="GeneID" id="18932385"/>
<gene>
    <name evidence="1" type="ORF">MELLADRAFT_73438</name>
</gene>
<keyword evidence="2" id="KW-1185">Reference proteome</keyword>
<proteinExistence type="predicted"/>
<reference evidence="2" key="1">
    <citation type="journal article" date="2011" name="Proc. Natl. Acad. Sci. U.S.A.">
        <title>Obligate biotrophy features unraveled by the genomic analysis of rust fungi.</title>
        <authorList>
            <person name="Duplessis S."/>
            <person name="Cuomo C.A."/>
            <person name="Lin Y.-C."/>
            <person name="Aerts A."/>
            <person name="Tisserant E."/>
            <person name="Veneault-Fourrey C."/>
            <person name="Joly D.L."/>
            <person name="Hacquard S."/>
            <person name="Amselem J."/>
            <person name="Cantarel B.L."/>
            <person name="Chiu R."/>
            <person name="Coutinho P.M."/>
            <person name="Feau N."/>
            <person name="Field M."/>
            <person name="Frey P."/>
            <person name="Gelhaye E."/>
            <person name="Goldberg J."/>
            <person name="Grabherr M.G."/>
            <person name="Kodira C.D."/>
            <person name="Kohler A."/>
            <person name="Kuees U."/>
            <person name="Lindquist E.A."/>
            <person name="Lucas S.M."/>
            <person name="Mago R."/>
            <person name="Mauceli E."/>
            <person name="Morin E."/>
            <person name="Murat C."/>
            <person name="Pangilinan J.L."/>
            <person name="Park R."/>
            <person name="Pearson M."/>
            <person name="Quesneville H."/>
            <person name="Rouhier N."/>
            <person name="Sakthikumar S."/>
            <person name="Salamov A.A."/>
            <person name="Schmutz J."/>
            <person name="Selles B."/>
            <person name="Shapiro H."/>
            <person name="Tanguay P."/>
            <person name="Tuskan G.A."/>
            <person name="Henrissat B."/>
            <person name="Van de Peer Y."/>
            <person name="Rouze P."/>
            <person name="Ellis J.G."/>
            <person name="Dodds P.N."/>
            <person name="Schein J.E."/>
            <person name="Zhong S."/>
            <person name="Hamelin R.C."/>
            <person name="Grigoriev I.V."/>
            <person name="Szabo L.J."/>
            <person name="Martin F."/>
        </authorList>
    </citation>
    <scope>NUCLEOTIDE SEQUENCE [LARGE SCALE GENOMIC DNA]</scope>
    <source>
        <strain evidence="2">98AG31 / pathotype 3-4-7</strain>
    </source>
</reference>
<dbReference type="KEGG" id="mlr:MELLADRAFT_73438"/>
<dbReference type="HOGENOM" id="CLU_1695896_0_0_1"/>
<dbReference type="AlphaFoldDB" id="F4S872"/>
<dbReference type="Proteomes" id="UP000001072">
    <property type="component" value="Unassembled WGS sequence"/>
</dbReference>
<name>F4S872_MELLP</name>
<dbReference type="RefSeq" id="XP_007417562.1">
    <property type="nucleotide sequence ID" value="XM_007417500.1"/>
</dbReference>
<dbReference type="InParanoid" id="F4S872"/>
<organism evidence="2">
    <name type="scientific">Melampsora larici-populina (strain 98AG31 / pathotype 3-4-7)</name>
    <name type="common">Poplar leaf rust fungus</name>
    <dbReference type="NCBI Taxonomy" id="747676"/>
    <lineage>
        <taxon>Eukaryota</taxon>
        <taxon>Fungi</taxon>
        <taxon>Dikarya</taxon>
        <taxon>Basidiomycota</taxon>
        <taxon>Pucciniomycotina</taxon>
        <taxon>Pucciniomycetes</taxon>
        <taxon>Pucciniales</taxon>
        <taxon>Melampsoraceae</taxon>
        <taxon>Melampsora</taxon>
    </lineage>
</organism>
<protein>
    <submittedName>
        <fullName evidence="1">Uncharacterized protein</fullName>
    </submittedName>
</protein>
<sequence>MDFESEEDCLAFKPEDNQFLLPALTHLTIWPSAGCQYIHCFSGCKALRHIMFNYFIGYDSAPDKKSNYMLEEGSFEGLLQFSNFITRNHFPKLKVIHLPVEEESLPLDAAVVSILIPLDEYCKSIGIQLKIFFDRVSHSTFSSRDYQPVPLQKLN</sequence>
<evidence type="ECO:0000313" key="1">
    <source>
        <dbReference type="EMBL" id="EGF99136.1"/>
    </source>
</evidence>
<dbReference type="OrthoDB" id="10425204at2759"/>
<dbReference type="VEuPathDB" id="FungiDB:MELLADRAFT_73438"/>
<evidence type="ECO:0000313" key="2">
    <source>
        <dbReference type="Proteomes" id="UP000001072"/>
    </source>
</evidence>